<dbReference type="EMBL" id="JAFBFI010000010">
    <property type="protein sequence ID" value="MBM7693083.1"/>
    <property type="molecule type" value="Genomic_DNA"/>
</dbReference>
<dbReference type="RefSeq" id="WP_204543635.1">
    <property type="nucleotide sequence ID" value="NZ_JAFBFI010000010.1"/>
</dbReference>
<dbReference type="Proteomes" id="UP000823486">
    <property type="component" value="Unassembled WGS sequence"/>
</dbReference>
<proteinExistence type="predicted"/>
<evidence type="ECO:0000313" key="1">
    <source>
        <dbReference type="EMBL" id="MBM7693083.1"/>
    </source>
</evidence>
<sequence length="106" mass="12794">MEGLYYINERITIQGLDKTLSTHTQVNGIRKYISENNLQTIKLNPYQIKDYYTILHALLYDLEKNGTRFEFLLFYSDDAVAKFRYHYPEKWEQLGLYFRYFITANS</sequence>
<organism evidence="1 2">
    <name type="scientific">Peribacillus deserti</name>
    <dbReference type="NCBI Taxonomy" id="673318"/>
    <lineage>
        <taxon>Bacteria</taxon>
        <taxon>Bacillati</taxon>
        <taxon>Bacillota</taxon>
        <taxon>Bacilli</taxon>
        <taxon>Bacillales</taxon>
        <taxon>Bacillaceae</taxon>
        <taxon>Peribacillus</taxon>
    </lineage>
</organism>
<evidence type="ECO:0000313" key="2">
    <source>
        <dbReference type="Proteomes" id="UP000823486"/>
    </source>
</evidence>
<keyword evidence="2" id="KW-1185">Reference proteome</keyword>
<name>A0ABS2QKU2_9BACI</name>
<accession>A0ABS2QKU2</accession>
<reference evidence="1 2" key="1">
    <citation type="submission" date="2021-01" db="EMBL/GenBank/DDBJ databases">
        <title>Genomic Encyclopedia of Type Strains, Phase IV (KMG-IV): sequencing the most valuable type-strain genomes for metagenomic binning, comparative biology and taxonomic classification.</title>
        <authorList>
            <person name="Goeker M."/>
        </authorList>
    </citation>
    <scope>NUCLEOTIDE SEQUENCE [LARGE SCALE GENOMIC DNA]</scope>
    <source>
        <strain evidence="1 2">DSM 105482</strain>
    </source>
</reference>
<comment type="caution">
    <text evidence="1">The sequence shown here is derived from an EMBL/GenBank/DDBJ whole genome shotgun (WGS) entry which is preliminary data.</text>
</comment>
<protein>
    <submittedName>
        <fullName evidence="1">Uncharacterized protein</fullName>
    </submittedName>
</protein>
<gene>
    <name evidence="1" type="ORF">JOC77_002522</name>
</gene>